<dbReference type="GO" id="GO:0036376">
    <property type="term" value="P:sodium ion export across plasma membrane"/>
    <property type="evidence" value="ECO:0007669"/>
    <property type="project" value="TreeGrafter"/>
</dbReference>
<evidence type="ECO:0000256" key="1">
    <source>
        <dbReference type="ARBA" id="ARBA00004141"/>
    </source>
</evidence>
<dbReference type="GO" id="GO:0006883">
    <property type="term" value="P:intracellular sodium ion homeostasis"/>
    <property type="evidence" value="ECO:0007669"/>
    <property type="project" value="TreeGrafter"/>
</dbReference>
<dbReference type="FunCoup" id="A0A2P6ND45">
    <property type="interactions" value="8"/>
</dbReference>
<dbReference type="GO" id="GO:1990573">
    <property type="term" value="P:potassium ion import across plasma membrane"/>
    <property type="evidence" value="ECO:0007669"/>
    <property type="project" value="TreeGrafter"/>
</dbReference>
<evidence type="ECO:0000256" key="7">
    <source>
        <dbReference type="ARBA" id="ARBA00023136"/>
    </source>
</evidence>
<dbReference type="InterPro" id="IPR044492">
    <property type="entry name" value="P_typ_ATPase_HD_dom"/>
</dbReference>
<feature type="region of interest" description="Disordered" evidence="8">
    <location>
        <begin position="323"/>
        <end position="342"/>
    </location>
</feature>
<dbReference type="Proteomes" id="UP000241769">
    <property type="component" value="Unassembled WGS sequence"/>
</dbReference>
<dbReference type="PANTHER" id="PTHR43294">
    <property type="entry name" value="SODIUM/POTASSIUM-TRANSPORTING ATPASE SUBUNIT ALPHA"/>
    <property type="match status" value="1"/>
</dbReference>
<dbReference type="InParanoid" id="A0A2P6ND45"/>
<dbReference type="Gene3D" id="3.40.1110.10">
    <property type="entry name" value="Calcium-transporting ATPase, cytoplasmic domain N"/>
    <property type="match status" value="1"/>
</dbReference>
<proteinExistence type="predicted"/>
<gene>
    <name evidence="11" type="ORF">PROFUN_10594</name>
</gene>
<dbReference type="Gene3D" id="2.70.150.10">
    <property type="entry name" value="Calcium-transporting ATPase, cytoplasmic transduction domain A"/>
    <property type="match status" value="1"/>
</dbReference>
<dbReference type="InterPro" id="IPR023298">
    <property type="entry name" value="ATPase_P-typ_TM_dom_sf"/>
</dbReference>
<dbReference type="GO" id="GO:0005524">
    <property type="term" value="F:ATP binding"/>
    <property type="evidence" value="ECO:0007669"/>
    <property type="project" value="UniProtKB-KW"/>
</dbReference>
<dbReference type="FunFam" id="2.70.150.10:FF:000003">
    <property type="entry name" value="Sodium/potassium-transporting ATPase subunit alpha"/>
    <property type="match status" value="1"/>
</dbReference>
<dbReference type="PRINTS" id="PR00119">
    <property type="entry name" value="CATATPASE"/>
</dbReference>
<feature type="transmembrane region" description="Helical" evidence="9">
    <location>
        <begin position="1177"/>
        <end position="1197"/>
    </location>
</feature>
<dbReference type="Gene3D" id="1.20.1110.10">
    <property type="entry name" value="Calcium-transporting ATPase, transmembrane domain"/>
    <property type="match status" value="2"/>
</dbReference>
<feature type="transmembrane region" description="Helical" evidence="9">
    <location>
        <begin position="1011"/>
        <end position="1034"/>
    </location>
</feature>
<dbReference type="PRINTS" id="PR00121">
    <property type="entry name" value="NAKATPASE"/>
</dbReference>
<dbReference type="GO" id="GO:0030007">
    <property type="term" value="P:intracellular potassium ion homeostasis"/>
    <property type="evidence" value="ECO:0007669"/>
    <property type="project" value="TreeGrafter"/>
</dbReference>
<comment type="subcellular location">
    <subcellularLocation>
        <location evidence="1">Membrane</location>
        <topology evidence="1">Multi-pass membrane protein</topology>
    </subcellularLocation>
</comment>
<feature type="transmembrane region" description="Helical" evidence="9">
    <location>
        <begin position="1075"/>
        <end position="1097"/>
    </location>
</feature>
<feature type="compositionally biased region" description="Polar residues" evidence="8">
    <location>
        <begin position="323"/>
        <end position="336"/>
    </location>
</feature>
<evidence type="ECO:0000313" key="11">
    <source>
        <dbReference type="EMBL" id="PRP81845.1"/>
    </source>
</evidence>
<dbReference type="GO" id="GO:0016887">
    <property type="term" value="F:ATP hydrolysis activity"/>
    <property type="evidence" value="ECO:0007669"/>
    <property type="project" value="InterPro"/>
</dbReference>
<organism evidence="11 12">
    <name type="scientific">Planoprotostelium fungivorum</name>
    <dbReference type="NCBI Taxonomy" id="1890364"/>
    <lineage>
        <taxon>Eukaryota</taxon>
        <taxon>Amoebozoa</taxon>
        <taxon>Evosea</taxon>
        <taxon>Variosea</taxon>
        <taxon>Cavosteliida</taxon>
        <taxon>Cavosteliaceae</taxon>
        <taxon>Planoprotostelium</taxon>
    </lineage>
</organism>
<evidence type="ECO:0000259" key="10">
    <source>
        <dbReference type="SMART" id="SM00831"/>
    </source>
</evidence>
<keyword evidence="4" id="KW-0067">ATP-binding</keyword>
<dbReference type="SFLD" id="SFLDS00003">
    <property type="entry name" value="Haloacid_Dehalogenase"/>
    <property type="match status" value="1"/>
</dbReference>
<dbReference type="SUPFAM" id="SSF81665">
    <property type="entry name" value="Calcium ATPase, transmembrane domain M"/>
    <property type="match status" value="1"/>
</dbReference>
<evidence type="ECO:0000256" key="5">
    <source>
        <dbReference type="ARBA" id="ARBA00022967"/>
    </source>
</evidence>
<dbReference type="FunFam" id="1.20.1110.10:FF:000095">
    <property type="entry name" value="Sodium/potassium-transporting ATPase subunit alpha-1"/>
    <property type="match status" value="1"/>
</dbReference>
<dbReference type="AlphaFoldDB" id="A0A2P6ND45"/>
<dbReference type="InterPro" id="IPR004014">
    <property type="entry name" value="ATPase_P-typ_cation-transptr_N"/>
</dbReference>
<dbReference type="FunFam" id="3.40.50.1000:FF:000083">
    <property type="entry name" value="Sodium/potassium-transporting ATPase subunit alpha"/>
    <property type="match status" value="1"/>
</dbReference>
<dbReference type="GO" id="GO:1902600">
    <property type="term" value="P:proton transmembrane transport"/>
    <property type="evidence" value="ECO:0007669"/>
    <property type="project" value="TreeGrafter"/>
</dbReference>
<evidence type="ECO:0000256" key="6">
    <source>
        <dbReference type="ARBA" id="ARBA00022989"/>
    </source>
</evidence>
<keyword evidence="5" id="KW-1278">Translocase</keyword>
<feature type="transmembrane region" description="Helical" evidence="9">
    <location>
        <begin position="398"/>
        <end position="421"/>
    </location>
</feature>
<feature type="domain" description="Cation-transporting P-type ATPase N-terminal" evidence="10">
    <location>
        <begin position="147"/>
        <end position="228"/>
    </location>
</feature>
<keyword evidence="12" id="KW-1185">Reference proteome</keyword>
<evidence type="ECO:0000256" key="8">
    <source>
        <dbReference type="SAM" id="MobiDB-lite"/>
    </source>
</evidence>
<comment type="caution">
    <text evidence="11">The sequence shown here is derived from an EMBL/GenBank/DDBJ whole genome shotgun (WGS) entry which is preliminary data.</text>
</comment>
<name>A0A2P6ND45_9EUKA</name>
<dbReference type="Pfam" id="PF13246">
    <property type="entry name" value="Cation_ATPase"/>
    <property type="match status" value="2"/>
</dbReference>
<dbReference type="InterPro" id="IPR006068">
    <property type="entry name" value="ATPase_P-typ_cation-transptr_C"/>
</dbReference>
<sequence>MRPGSIRSTEGNVVGCLFKAETQNITSGVIHHPAFHIKSYPAVKDNRRVAETIHLFLFSQRVSLLSCGHLQMELRTFWLSGRSVSNYYELAQEYSLCSRSGEKPTRSWQENSAEIELLFGFSVVDPVERIISEGRSPEMAPKEYQAEEHQWTLEQLAEHHGAKLDYETVKKSAGLNTSEAEKRLAIDGKNRLTPPKRTPEWIKFLREFINPFMILLQVAALLCIVAYALETSIKVNLYLAIILFVIVIGTCVMGYWQERKSGGLMDSFKNMLPPKCMVVRDGQEQKVLSEDLVIGDIVIITSGDKIPADVRLIACQDLKVDNSSLTGESEPQSRNAEVSKEENPLESANFAFYGTLAVDGSAWGVVIRTGDNTLLGQIAGLAGAEAKETTLEKEVKRFVYFIAALAIISGIIFFVVGLFVIGREQRMIINNLINTIGIIVANVPEGLPATVTICLTIAARRLAQRQVWVKELESVETLGSTSMICSDKTGTLTQNRMTAVHAWYDDVIHNVKSPLGTDKQLDSPLNIQDPSASRLLRIASVCCRAQFEAIPMGTTENPSLMERAIIGDASETALLRMCESYFDSAEFRGRFPKLFEIPFNSSNKYQLSIHSVTNETAEFKAKNQDTVVDRRMRPTVYGLGNANTRPAANTLRPSASAYDLEAMGTTSMLQRDAPMVTEDGDAAANFALMQREAARKQSVTANRLRQHTKAFQNNEQNAMQKNAQKTKNITTRLLAFKGAPEVVLKRCSFILINGSRVPLDDGWKKKFANTIETLARGGERILGFAQLEFEDDKDPSSYNVDLRNFPENDLCFVGLISLMDPPRPSVPRSVASCHSAGIKVAMVTGDHPLTAQAIAKQIGLLTLPTREEMAEERGVDVDQIPEEEVKTLVVSGMELRDWTDEDWAKHINKKQFVFARTSPQQKLIIVSHFQGNGEVVGVTGDGVNDSPALKQANIGIAMGIAGSEVAKEAADVILMDDNFTSIISGVEEGRVIFENLSKSIMYTLSHLLPEVLPFILNMAFGLPAALSAQLILIIDLGTELAPAISLAYEGPESNIMNSQPRNIHTDKLVSIKNLLYAYVQLGIIESACGFASFFYVFSCYGFGIKDMFSRVHFGDNAEPFAFQGKVYTADDQLEILKMAQTAYFVGLVFSQLANLVACKTRYLSVFQHGFRNRTMNFAFGIVLAIVAIVVFAPFAHVALETRIPPLTSFLIPLPFMFFIVAHTEVLKLLKRRQMAKERQDKIARGEIFA</sequence>
<evidence type="ECO:0000256" key="3">
    <source>
        <dbReference type="ARBA" id="ARBA00022741"/>
    </source>
</evidence>
<dbReference type="InterPro" id="IPR059000">
    <property type="entry name" value="ATPase_P-type_domA"/>
</dbReference>
<dbReference type="SUPFAM" id="SSF81653">
    <property type="entry name" value="Calcium ATPase, transduction domain A"/>
    <property type="match status" value="1"/>
</dbReference>
<dbReference type="Pfam" id="PF00122">
    <property type="entry name" value="E1-E2_ATPase"/>
    <property type="match status" value="1"/>
</dbReference>
<keyword evidence="7 9" id="KW-0472">Membrane</keyword>
<feature type="transmembrane region" description="Helical" evidence="9">
    <location>
        <begin position="208"/>
        <end position="229"/>
    </location>
</feature>
<evidence type="ECO:0000256" key="4">
    <source>
        <dbReference type="ARBA" id="ARBA00022840"/>
    </source>
</evidence>
<dbReference type="SMART" id="SM00831">
    <property type="entry name" value="Cation_ATPase_N"/>
    <property type="match status" value="1"/>
</dbReference>
<feature type="transmembrane region" description="Helical" evidence="9">
    <location>
        <begin position="1138"/>
        <end position="1157"/>
    </location>
</feature>
<evidence type="ECO:0000256" key="2">
    <source>
        <dbReference type="ARBA" id="ARBA00022692"/>
    </source>
</evidence>
<keyword evidence="6 9" id="KW-1133">Transmembrane helix</keyword>
<keyword evidence="3" id="KW-0547">Nucleotide-binding</keyword>
<protein>
    <submittedName>
        <fullName evidence="11">P-type ATPase</fullName>
    </submittedName>
</protein>
<dbReference type="PROSITE" id="PS00154">
    <property type="entry name" value="ATPASE_E1_E2"/>
    <property type="match status" value="1"/>
</dbReference>
<dbReference type="InterPro" id="IPR008250">
    <property type="entry name" value="ATPase_P-typ_transduc_dom_A_sf"/>
</dbReference>
<dbReference type="PANTHER" id="PTHR43294:SF7">
    <property type="entry name" value="P-TYPE ATPASE"/>
    <property type="match status" value="1"/>
</dbReference>
<dbReference type="InterPro" id="IPR023299">
    <property type="entry name" value="ATPase_P-typ_cyto_dom_N"/>
</dbReference>
<feature type="transmembrane region" description="Helical" evidence="9">
    <location>
        <begin position="235"/>
        <end position="256"/>
    </location>
</feature>
<dbReference type="STRING" id="1890364.A0A2P6ND45"/>
<dbReference type="SUPFAM" id="SSF56784">
    <property type="entry name" value="HAD-like"/>
    <property type="match status" value="1"/>
</dbReference>
<dbReference type="InterPro" id="IPR050510">
    <property type="entry name" value="Cation_transp_ATPase_P-type"/>
</dbReference>
<dbReference type="GO" id="GO:0005886">
    <property type="term" value="C:plasma membrane"/>
    <property type="evidence" value="ECO:0007669"/>
    <property type="project" value="TreeGrafter"/>
</dbReference>
<evidence type="ECO:0000256" key="9">
    <source>
        <dbReference type="SAM" id="Phobius"/>
    </source>
</evidence>
<dbReference type="SFLD" id="SFLDF00027">
    <property type="entry name" value="p-type_atpase"/>
    <property type="match status" value="1"/>
</dbReference>
<accession>A0A2P6ND45</accession>
<dbReference type="OrthoDB" id="158672at2759"/>
<dbReference type="SUPFAM" id="SSF81660">
    <property type="entry name" value="Metal cation-transporting ATPase, ATP-binding domain N"/>
    <property type="match status" value="1"/>
</dbReference>
<dbReference type="NCBIfam" id="TIGR01494">
    <property type="entry name" value="ATPase_P-type"/>
    <property type="match status" value="2"/>
</dbReference>
<dbReference type="GO" id="GO:0005391">
    <property type="term" value="F:P-type sodium:potassium-exchanging transporter activity"/>
    <property type="evidence" value="ECO:0007669"/>
    <property type="project" value="TreeGrafter"/>
</dbReference>
<feature type="transmembrane region" description="Helical" evidence="9">
    <location>
        <begin position="1209"/>
        <end position="1229"/>
    </location>
</feature>
<evidence type="ECO:0000313" key="12">
    <source>
        <dbReference type="Proteomes" id="UP000241769"/>
    </source>
</evidence>
<dbReference type="EMBL" id="MDYQ01000116">
    <property type="protein sequence ID" value="PRP81845.1"/>
    <property type="molecule type" value="Genomic_DNA"/>
</dbReference>
<dbReference type="InterPro" id="IPR018303">
    <property type="entry name" value="ATPase_P-typ_P_site"/>
</dbReference>
<dbReference type="Pfam" id="PF00689">
    <property type="entry name" value="Cation_ATPase_C"/>
    <property type="match status" value="1"/>
</dbReference>
<dbReference type="InterPro" id="IPR036412">
    <property type="entry name" value="HAD-like_sf"/>
</dbReference>
<dbReference type="SFLD" id="SFLDG00002">
    <property type="entry name" value="C1.7:_P-type_atpase_like"/>
    <property type="match status" value="1"/>
</dbReference>
<dbReference type="Pfam" id="PF00690">
    <property type="entry name" value="Cation_ATPase_N"/>
    <property type="match status" value="1"/>
</dbReference>
<reference evidence="11 12" key="1">
    <citation type="journal article" date="2018" name="Genome Biol. Evol.">
        <title>Multiple Roots of Fruiting Body Formation in Amoebozoa.</title>
        <authorList>
            <person name="Hillmann F."/>
            <person name="Forbes G."/>
            <person name="Novohradska S."/>
            <person name="Ferling I."/>
            <person name="Riege K."/>
            <person name="Groth M."/>
            <person name="Westermann M."/>
            <person name="Marz M."/>
            <person name="Spaller T."/>
            <person name="Winckler T."/>
            <person name="Schaap P."/>
            <person name="Glockner G."/>
        </authorList>
    </citation>
    <scope>NUCLEOTIDE SEQUENCE [LARGE SCALE GENOMIC DNA]</scope>
    <source>
        <strain evidence="11 12">Jena</strain>
    </source>
</reference>
<keyword evidence="2 9" id="KW-0812">Transmembrane</keyword>
<dbReference type="InterPro" id="IPR001757">
    <property type="entry name" value="P_typ_ATPase"/>
</dbReference>